<dbReference type="GO" id="GO:0042981">
    <property type="term" value="P:regulation of apoptotic process"/>
    <property type="evidence" value="ECO:0007669"/>
    <property type="project" value="InterPro"/>
</dbReference>
<dbReference type="PROSITE" id="PS50208">
    <property type="entry name" value="CASPASE_P20"/>
    <property type="match status" value="1"/>
</dbReference>
<dbReference type="InterPro" id="IPR016129">
    <property type="entry name" value="Caspase_his_AS"/>
</dbReference>
<dbReference type="InterPro" id="IPR015917">
    <property type="entry name" value="Pept_C14A"/>
</dbReference>
<dbReference type="InterPro" id="IPR002398">
    <property type="entry name" value="Pept_C14"/>
</dbReference>
<proteinExistence type="inferred from homology"/>
<dbReference type="GO" id="GO:0072559">
    <property type="term" value="C:NLRP3 inflammasome complex"/>
    <property type="evidence" value="ECO:0007669"/>
    <property type="project" value="TreeGrafter"/>
</dbReference>
<evidence type="ECO:0000313" key="9">
    <source>
        <dbReference type="Proteomes" id="UP001159641"/>
    </source>
</evidence>
<name>A0AB34I458_ESCRO</name>
<dbReference type="PANTHER" id="PTHR47901:SF3">
    <property type="entry name" value="CASPASE-1"/>
    <property type="match status" value="1"/>
</dbReference>
<evidence type="ECO:0000259" key="7">
    <source>
        <dbReference type="PROSITE" id="PS50209"/>
    </source>
</evidence>
<evidence type="ECO:0000313" key="8">
    <source>
        <dbReference type="EMBL" id="KAJ8798082.1"/>
    </source>
</evidence>
<dbReference type="GO" id="GO:0097169">
    <property type="term" value="C:AIM2 inflammasome complex"/>
    <property type="evidence" value="ECO:0007669"/>
    <property type="project" value="TreeGrafter"/>
</dbReference>
<dbReference type="Pfam" id="PF00656">
    <property type="entry name" value="Peptidase_C14"/>
    <property type="match status" value="1"/>
</dbReference>
<evidence type="ECO:0000256" key="1">
    <source>
        <dbReference type="ARBA" id="ARBA00010134"/>
    </source>
</evidence>
<dbReference type="EMBL" id="JAIQCJ010000083">
    <property type="protein sequence ID" value="KAJ8798082.1"/>
    <property type="molecule type" value="Genomic_DNA"/>
</dbReference>
<accession>A0AB34I458</accession>
<evidence type="ECO:0000259" key="6">
    <source>
        <dbReference type="PROSITE" id="PS50208"/>
    </source>
</evidence>
<dbReference type="GO" id="GO:0072557">
    <property type="term" value="C:IPAF inflammasome complex"/>
    <property type="evidence" value="ECO:0007669"/>
    <property type="project" value="TreeGrafter"/>
</dbReference>
<dbReference type="PROSITE" id="PS01122">
    <property type="entry name" value="CASPASE_CYS"/>
    <property type="match status" value="1"/>
</dbReference>
<protein>
    <recommendedName>
        <fullName evidence="10">Caspase-1</fullName>
    </recommendedName>
</protein>
<dbReference type="GO" id="GO:0006508">
    <property type="term" value="P:proteolysis"/>
    <property type="evidence" value="ECO:0007669"/>
    <property type="project" value="UniProtKB-KW"/>
</dbReference>
<dbReference type="SUPFAM" id="SSF52129">
    <property type="entry name" value="Caspase-like"/>
    <property type="match status" value="1"/>
</dbReference>
<dbReference type="GO" id="GO:0004197">
    <property type="term" value="F:cysteine-type endopeptidase activity"/>
    <property type="evidence" value="ECO:0007669"/>
    <property type="project" value="InterPro"/>
</dbReference>
<dbReference type="InterPro" id="IPR001315">
    <property type="entry name" value="CARD"/>
</dbReference>
<dbReference type="InterPro" id="IPR029030">
    <property type="entry name" value="Caspase-like_dom_sf"/>
</dbReference>
<comment type="caution">
    <text evidence="8">The sequence shown here is derived from an EMBL/GenBank/DDBJ whole genome shotgun (WGS) entry which is preliminary data.</text>
</comment>
<dbReference type="Gene3D" id="3.40.50.1460">
    <property type="match status" value="1"/>
</dbReference>
<dbReference type="InterPro" id="IPR001309">
    <property type="entry name" value="Pept_C14_p20"/>
</dbReference>
<comment type="similarity">
    <text evidence="1">Belongs to the peptidase C14A family.</text>
</comment>
<dbReference type="SUPFAM" id="SSF47986">
    <property type="entry name" value="DEATH domain"/>
    <property type="match status" value="1"/>
</dbReference>
<dbReference type="GO" id="GO:0089720">
    <property type="term" value="F:caspase binding"/>
    <property type="evidence" value="ECO:0007669"/>
    <property type="project" value="TreeGrafter"/>
</dbReference>
<evidence type="ECO:0008006" key="10">
    <source>
        <dbReference type="Google" id="ProtNLM"/>
    </source>
</evidence>
<evidence type="ECO:0000256" key="4">
    <source>
        <dbReference type="ARBA" id="ARBA00022807"/>
    </source>
</evidence>
<dbReference type="InterPro" id="IPR011029">
    <property type="entry name" value="DEATH-like_dom_sf"/>
</dbReference>
<keyword evidence="3" id="KW-0378">Hydrolase</keyword>
<dbReference type="PROSITE" id="PS01121">
    <property type="entry name" value="CASPASE_HIS"/>
    <property type="match status" value="1"/>
</dbReference>
<dbReference type="InterPro" id="IPR011600">
    <property type="entry name" value="Pept_C14_caspase"/>
</dbReference>
<dbReference type="CDD" id="cd00032">
    <property type="entry name" value="CASc"/>
    <property type="match status" value="1"/>
</dbReference>
<keyword evidence="9" id="KW-1185">Reference proteome</keyword>
<dbReference type="Pfam" id="PF00619">
    <property type="entry name" value="CARD"/>
    <property type="match status" value="1"/>
</dbReference>
<feature type="domain" description="Caspase family p20" evidence="6">
    <location>
        <begin position="108"/>
        <end position="236"/>
    </location>
</feature>
<gene>
    <name evidence="8" type="ORF">J1605_001573</name>
</gene>
<keyword evidence="4" id="KW-0788">Thiol protease</keyword>
<dbReference type="PRINTS" id="PR00376">
    <property type="entry name" value="IL1BCENZYME"/>
</dbReference>
<dbReference type="FunFam" id="3.40.50.1460:FF:000007">
    <property type="entry name" value="Caspase-1"/>
    <property type="match status" value="1"/>
</dbReference>
<evidence type="ECO:0000256" key="5">
    <source>
        <dbReference type="ARBA" id="ARBA00023145"/>
    </source>
</evidence>
<dbReference type="SMART" id="SM00115">
    <property type="entry name" value="CASc"/>
    <property type="match status" value="1"/>
</dbReference>
<reference evidence="8 9" key="1">
    <citation type="submission" date="2022-11" db="EMBL/GenBank/DDBJ databases">
        <title>Whole genome sequence of Eschrichtius robustus ER-17-0199.</title>
        <authorList>
            <person name="Bruniche-Olsen A."/>
            <person name="Black A.N."/>
            <person name="Fields C.J."/>
            <person name="Walden K."/>
            <person name="Dewoody J.A."/>
        </authorList>
    </citation>
    <scope>NUCLEOTIDE SEQUENCE [LARGE SCALE GENOMIC DNA]</scope>
    <source>
        <strain evidence="8">ER-17-0199</strain>
        <tissue evidence="8">Blubber</tissue>
    </source>
</reference>
<dbReference type="PROSITE" id="PS50209">
    <property type="entry name" value="CARD"/>
    <property type="match status" value="1"/>
</dbReference>
<evidence type="ECO:0000256" key="2">
    <source>
        <dbReference type="ARBA" id="ARBA00022670"/>
    </source>
</evidence>
<keyword evidence="2" id="KW-0645">Protease</keyword>
<evidence type="ECO:0000256" key="3">
    <source>
        <dbReference type="ARBA" id="ARBA00022801"/>
    </source>
</evidence>
<dbReference type="Proteomes" id="UP001159641">
    <property type="component" value="Unassembled WGS sequence"/>
</dbReference>
<feature type="domain" description="CARD" evidence="7">
    <location>
        <begin position="60"/>
        <end position="99"/>
    </location>
</feature>
<dbReference type="PANTHER" id="PTHR47901">
    <property type="entry name" value="CASPASE RECRUITMENT DOMAIN-CONTAINING PROTEIN 18"/>
    <property type="match status" value="1"/>
</dbReference>
<dbReference type="AlphaFoldDB" id="A0AB34I458"/>
<organism evidence="8 9">
    <name type="scientific">Eschrichtius robustus</name>
    <name type="common">California gray whale</name>
    <name type="synonym">Eschrichtius gibbosus</name>
    <dbReference type="NCBI Taxonomy" id="9764"/>
    <lineage>
        <taxon>Eukaryota</taxon>
        <taxon>Metazoa</taxon>
        <taxon>Chordata</taxon>
        <taxon>Craniata</taxon>
        <taxon>Vertebrata</taxon>
        <taxon>Euteleostomi</taxon>
        <taxon>Mammalia</taxon>
        <taxon>Eutheria</taxon>
        <taxon>Laurasiatheria</taxon>
        <taxon>Artiodactyla</taxon>
        <taxon>Whippomorpha</taxon>
        <taxon>Cetacea</taxon>
        <taxon>Mysticeti</taxon>
        <taxon>Eschrichtiidae</taxon>
        <taxon>Eschrichtius</taxon>
    </lineage>
</organism>
<dbReference type="InterPro" id="IPR033139">
    <property type="entry name" value="Caspase_cys_AS"/>
</dbReference>
<keyword evidence="5" id="KW-0865">Zymogen</keyword>
<dbReference type="GO" id="GO:0050727">
    <property type="term" value="P:regulation of inflammatory response"/>
    <property type="evidence" value="ECO:0007669"/>
    <property type="project" value="TreeGrafter"/>
</dbReference>
<sequence>MGTSSCSPQRKWTITISLFYYVQLNKHEACYDDPWFSGTNLEVANLSLQATSILVFPTDKVLKEKRNLFVHSVGLGTINGLLDELLEKRVLNQAEMEKIYPIMERSIRTRIALIICNTEFENLPRRDGADVDIRNMKMLLEGLGYSVDVKENLTASDMTIELKSFAARPEHRTSDSTFLVLMSHGIRTGVCGKKYSEEVPDVLKVNTIFQMLNTWNCPSLKDKPKVIIIQACRGENQGVVWLKDSVEASGNCSLLAPEDFEDDAIKKAHVEKDFIAFCSSTPGNGYLCKTRLWALSMQKLTTIH</sequence>